<dbReference type="GO" id="GO:0010181">
    <property type="term" value="F:FMN binding"/>
    <property type="evidence" value="ECO:0007669"/>
    <property type="project" value="InterPro"/>
</dbReference>
<evidence type="ECO:0000256" key="2">
    <source>
        <dbReference type="ARBA" id="ARBA00022630"/>
    </source>
</evidence>
<evidence type="ECO:0000313" key="6">
    <source>
        <dbReference type="Proteomes" id="UP000007488"/>
    </source>
</evidence>
<dbReference type="InterPro" id="IPR012349">
    <property type="entry name" value="Split_barrel_FMN-bd"/>
</dbReference>
<feature type="domain" description="Flavin reductase like" evidence="4">
    <location>
        <begin position="17"/>
        <end position="167"/>
    </location>
</feature>
<dbReference type="eggNOG" id="COG1853">
    <property type="taxonomic scope" value="Bacteria"/>
</dbReference>
<comment type="cofactor">
    <cofactor evidence="1">
        <name>FMN</name>
        <dbReference type="ChEBI" id="CHEBI:58210"/>
    </cofactor>
</comment>
<keyword evidence="6" id="KW-1185">Reference proteome</keyword>
<dbReference type="SUPFAM" id="SSF50475">
    <property type="entry name" value="FMN-binding split barrel"/>
    <property type="match status" value="1"/>
</dbReference>
<reference evidence="6" key="2">
    <citation type="submission" date="2011-02" db="EMBL/GenBank/DDBJ databases">
        <title>The complete genome of Syntrophobotulus glycolicus DSM 8271.</title>
        <authorList>
            <person name="Lucas S."/>
            <person name="Copeland A."/>
            <person name="Lapidus A."/>
            <person name="Bruce D."/>
            <person name="Goodwin L."/>
            <person name="Pitluck S."/>
            <person name="Kyrpides N."/>
            <person name="Mavromatis K."/>
            <person name="Pagani I."/>
            <person name="Ivanova N."/>
            <person name="Mikhailova N."/>
            <person name="Chertkov O."/>
            <person name="Held B."/>
            <person name="Detter J.C."/>
            <person name="Tapia R."/>
            <person name="Han C."/>
            <person name="Land M."/>
            <person name="Hauser L."/>
            <person name="Markowitz V."/>
            <person name="Cheng J.-F."/>
            <person name="Hugenholtz P."/>
            <person name="Woyke T."/>
            <person name="Wu D."/>
            <person name="Spring S."/>
            <person name="Schroeder M."/>
            <person name="Brambilla E."/>
            <person name="Klenk H.-P."/>
            <person name="Eisen J.A."/>
        </authorList>
    </citation>
    <scope>NUCLEOTIDE SEQUENCE [LARGE SCALE GENOMIC DNA]</scope>
    <source>
        <strain evidence="6">DSM 8271 / FlGlyR</strain>
    </source>
</reference>
<dbReference type="STRING" id="645991.Sgly_1327"/>
<evidence type="ECO:0000256" key="1">
    <source>
        <dbReference type="ARBA" id="ARBA00001917"/>
    </source>
</evidence>
<name>F0SVS8_SYNGF</name>
<dbReference type="Pfam" id="PF01613">
    <property type="entry name" value="Flavin_Reduct"/>
    <property type="match status" value="1"/>
</dbReference>
<dbReference type="SMART" id="SM00903">
    <property type="entry name" value="Flavin_Reduct"/>
    <property type="match status" value="1"/>
</dbReference>
<dbReference type="HOGENOM" id="CLU_059021_5_5_9"/>
<sequence>MGQNKEKVNLKISSTILSPSPAILVSCKGTEAPYDKDNIISIAMTSTLSTVPPLLCISLKSVRFSYSQIKQSGEYVINMVGRDLCFATDWCGVKSGRDYDKFKECNLTPVPIKNLSIAHAIAEAPISIGCKLVNVAKAGSYEVFIGEVVSVEADSDILDENGKADFKKFGLISYNDGDYYELGEHLGFLGYSIASPEVLKKKSKK</sequence>
<dbReference type="PROSITE" id="PS51257">
    <property type="entry name" value="PROKAR_LIPOPROTEIN"/>
    <property type="match status" value="1"/>
</dbReference>
<evidence type="ECO:0000256" key="3">
    <source>
        <dbReference type="ARBA" id="ARBA00038054"/>
    </source>
</evidence>
<dbReference type="Proteomes" id="UP000007488">
    <property type="component" value="Chromosome"/>
</dbReference>
<proteinExistence type="inferred from homology"/>
<dbReference type="GO" id="GO:0016646">
    <property type="term" value="F:oxidoreductase activity, acting on the CH-NH group of donors, NAD or NADP as acceptor"/>
    <property type="evidence" value="ECO:0007669"/>
    <property type="project" value="UniProtKB-ARBA"/>
</dbReference>
<reference evidence="5 6" key="1">
    <citation type="journal article" date="2011" name="Stand. Genomic Sci.">
        <title>Complete genome sequence of Syntrophobotulus glycolicus type strain (FlGlyR).</title>
        <authorList>
            <person name="Han C."/>
            <person name="Mwirichia R."/>
            <person name="Chertkov O."/>
            <person name="Held B."/>
            <person name="Lapidus A."/>
            <person name="Nolan M."/>
            <person name="Lucas S."/>
            <person name="Hammon N."/>
            <person name="Deshpande S."/>
            <person name="Cheng J.F."/>
            <person name="Tapia R."/>
            <person name="Goodwin L."/>
            <person name="Pitluck S."/>
            <person name="Huntemann M."/>
            <person name="Liolios K."/>
            <person name="Ivanova N."/>
            <person name="Pagani I."/>
            <person name="Mavromatis K."/>
            <person name="Ovchinikova G."/>
            <person name="Pati A."/>
            <person name="Chen A."/>
            <person name="Palaniappan K."/>
            <person name="Land M."/>
            <person name="Hauser L."/>
            <person name="Brambilla E.M."/>
            <person name="Rohde M."/>
            <person name="Spring S."/>
            <person name="Sikorski J."/>
            <person name="Goker M."/>
            <person name="Woyke T."/>
            <person name="Bristow J."/>
            <person name="Eisen J.A."/>
            <person name="Markowitz V."/>
            <person name="Hugenholtz P."/>
            <person name="Kyrpides N.C."/>
            <person name="Klenk H.P."/>
            <person name="Detter J.C."/>
        </authorList>
    </citation>
    <scope>NUCLEOTIDE SEQUENCE [LARGE SCALE GENOMIC DNA]</scope>
    <source>
        <strain evidence="6">DSM 8271 / FlGlyR</strain>
    </source>
</reference>
<dbReference type="Gene3D" id="2.30.110.10">
    <property type="entry name" value="Electron Transport, Fmn-binding Protein, Chain A"/>
    <property type="match status" value="1"/>
</dbReference>
<dbReference type="KEGG" id="sgy:Sgly_1327"/>
<dbReference type="AlphaFoldDB" id="F0SVS8"/>
<organism evidence="5 6">
    <name type="scientific">Syntrophobotulus glycolicus (strain DSM 8271 / FlGlyR)</name>
    <dbReference type="NCBI Taxonomy" id="645991"/>
    <lineage>
        <taxon>Bacteria</taxon>
        <taxon>Bacillati</taxon>
        <taxon>Bacillota</taxon>
        <taxon>Clostridia</taxon>
        <taxon>Eubacteriales</taxon>
        <taxon>Desulfitobacteriaceae</taxon>
        <taxon>Syntrophobotulus</taxon>
    </lineage>
</organism>
<evidence type="ECO:0000313" key="5">
    <source>
        <dbReference type="EMBL" id="ADY55634.1"/>
    </source>
</evidence>
<accession>F0SVS8</accession>
<keyword evidence="2" id="KW-0285">Flavoprotein</keyword>
<dbReference type="InterPro" id="IPR002563">
    <property type="entry name" value="Flavin_Rdtase-like_dom"/>
</dbReference>
<evidence type="ECO:0000259" key="4">
    <source>
        <dbReference type="SMART" id="SM00903"/>
    </source>
</evidence>
<protein>
    <submittedName>
        <fullName evidence="5">Flavin reductase domain protein FMN-binding protein</fullName>
    </submittedName>
</protein>
<comment type="similarity">
    <text evidence="3">Belongs to the flavoredoxin family.</text>
</comment>
<dbReference type="EMBL" id="CP002547">
    <property type="protein sequence ID" value="ADY55634.1"/>
    <property type="molecule type" value="Genomic_DNA"/>
</dbReference>
<dbReference type="RefSeq" id="WP_013624504.1">
    <property type="nucleotide sequence ID" value="NC_015172.1"/>
</dbReference>
<dbReference type="InterPro" id="IPR052174">
    <property type="entry name" value="Flavoredoxin"/>
</dbReference>
<dbReference type="PANTHER" id="PTHR43567">
    <property type="entry name" value="FLAVOREDOXIN-RELATED-RELATED"/>
    <property type="match status" value="1"/>
</dbReference>
<dbReference type="PANTHER" id="PTHR43567:SF1">
    <property type="entry name" value="FLAVOREDOXIN"/>
    <property type="match status" value="1"/>
</dbReference>
<gene>
    <name evidence="5" type="ordered locus">Sgly_1327</name>
</gene>